<reference evidence="1 2" key="1">
    <citation type="submission" date="2020-08" db="EMBL/GenBank/DDBJ databases">
        <title>Genome public.</title>
        <authorList>
            <person name="Liu C."/>
            <person name="Sun Q."/>
        </authorList>
    </citation>
    <scope>NUCLEOTIDE SEQUENCE [LARGE SCALE GENOMIC DNA]</scope>
    <source>
        <strain evidence="1 2">BX3</strain>
    </source>
</reference>
<dbReference type="SUPFAM" id="SSF48019">
    <property type="entry name" value="post-AAA+ oligomerization domain-like"/>
    <property type="match status" value="1"/>
</dbReference>
<dbReference type="RefSeq" id="WP_249304925.1">
    <property type="nucleotide sequence ID" value="NZ_JACRSW010000030.1"/>
</dbReference>
<keyword evidence="1" id="KW-0548">Nucleotidyltransferase</keyword>
<evidence type="ECO:0000313" key="1">
    <source>
        <dbReference type="EMBL" id="MBC8557633.1"/>
    </source>
</evidence>
<dbReference type="GO" id="GO:0003887">
    <property type="term" value="F:DNA-directed DNA polymerase activity"/>
    <property type="evidence" value="ECO:0007669"/>
    <property type="project" value="UniProtKB-EC"/>
</dbReference>
<dbReference type="PANTHER" id="PTHR11669:SF8">
    <property type="entry name" value="DNA POLYMERASE III SUBUNIT DELTA"/>
    <property type="match status" value="1"/>
</dbReference>
<dbReference type="InterPro" id="IPR050238">
    <property type="entry name" value="DNA_Rep/Repair_Clamp_Loader"/>
</dbReference>
<gene>
    <name evidence="1" type="primary">holB</name>
    <name evidence="1" type="ORF">H8700_07915</name>
</gene>
<dbReference type="PANTHER" id="PTHR11669">
    <property type="entry name" value="REPLICATION FACTOR C / DNA POLYMERASE III GAMMA-TAU SUBUNIT"/>
    <property type="match status" value="1"/>
</dbReference>
<organism evidence="1 2">
    <name type="scientific">Jutongia hominis</name>
    <dbReference type="NCBI Taxonomy" id="2763664"/>
    <lineage>
        <taxon>Bacteria</taxon>
        <taxon>Bacillati</taxon>
        <taxon>Bacillota</taxon>
        <taxon>Clostridia</taxon>
        <taxon>Lachnospirales</taxon>
        <taxon>Lachnospiraceae</taxon>
        <taxon>Jutongia</taxon>
    </lineage>
</organism>
<dbReference type="Proteomes" id="UP000637513">
    <property type="component" value="Unassembled WGS sequence"/>
</dbReference>
<evidence type="ECO:0000313" key="2">
    <source>
        <dbReference type="Proteomes" id="UP000637513"/>
    </source>
</evidence>
<dbReference type="Gene3D" id="3.40.50.300">
    <property type="entry name" value="P-loop containing nucleotide triphosphate hydrolases"/>
    <property type="match status" value="1"/>
</dbReference>
<dbReference type="EMBL" id="JACRSW010000030">
    <property type="protein sequence ID" value="MBC8557633.1"/>
    <property type="molecule type" value="Genomic_DNA"/>
</dbReference>
<dbReference type="Pfam" id="PF13177">
    <property type="entry name" value="DNA_pol3_delta2"/>
    <property type="match status" value="1"/>
</dbReference>
<keyword evidence="2" id="KW-1185">Reference proteome</keyword>
<dbReference type="InterPro" id="IPR008921">
    <property type="entry name" value="DNA_pol3_clamp-load_cplx_C"/>
</dbReference>
<keyword evidence="1" id="KW-0808">Transferase</keyword>
<comment type="caution">
    <text evidence="1">The sequence shown here is derived from an EMBL/GenBank/DDBJ whole genome shotgun (WGS) entry which is preliminary data.</text>
</comment>
<dbReference type="NCBIfam" id="TIGR00678">
    <property type="entry name" value="holB"/>
    <property type="match status" value="1"/>
</dbReference>
<proteinExistence type="predicted"/>
<dbReference type="EC" id="2.7.7.7" evidence="1"/>
<protein>
    <submittedName>
        <fullName evidence="1">DNA polymerase III subunit delta</fullName>
        <ecNumber evidence="1">2.7.7.7</ecNumber>
    </submittedName>
</protein>
<sequence length="330" mass="37395">MANFKDIIGQDQIKTHLLDGILQGNISHAYIINGETGSGRRLLASALTKALLCENRSAQGDACGVCKSCKQADSNNHPDVRFVTHEKASISVDDIREQLINDITIKPYSSAYKIYIIPDANKMTEQAQNALLKTIEEPPEYAVILLITENSKNLLNTIQSRCITLNTRPLTKAEIKEYLIKNLQMDEDQADIAAAFCQGNVGKAIHFSSDQNFQEMKAETLSLLKQIDKMDVPEIMQQIKSFSQRKSSMDDYLDLMLLWYRDVLMFKITKDTNILLYREEYKAISEQACIHNYQKIENIIKAIDNAKVRLAANVNFDITIELLLLTIKEN</sequence>
<accession>A0ABR7MWQ8</accession>
<dbReference type="SUPFAM" id="SSF52540">
    <property type="entry name" value="P-loop containing nucleoside triphosphate hydrolases"/>
    <property type="match status" value="1"/>
</dbReference>
<name>A0ABR7MWQ8_9FIRM</name>
<dbReference type="InterPro" id="IPR004622">
    <property type="entry name" value="DNA_pol_HolB"/>
</dbReference>
<dbReference type="InterPro" id="IPR027417">
    <property type="entry name" value="P-loop_NTPase"/>
</dbReference>